<name>A0ABN4H9D2_YERAE</name>
<sequence>MSQVYVARTWGLVANYQVWKGCAKFYFRRHKCKKECGTARIFMAGKTAVMRGVMEMTDIKLR</sequence>
<protein>
    <submittedName>
        <fullName evidence="1">Uncharacterized protein</fullName>
    </submittedName>
</protein>
<dbReference type="Proteomes" id="UP000069914">
    <property type="component" value="Chromosome"/>
</dbReference>
<keyword evidence="2" id="KW-1185">Reference proteome</keyword>
<evidence type="ECO:0000313" key="2">
    <source>
        <dbReference type="Proteomes" id="UP000069914"/>
    </source>
</evidence>
<evidence type="ECO:0000313" key="1">
    <source>
        <dbReference type="EMBL" id="AKP32912.1"/>
    </source>
</evidence>
<reference evidence="1 2" key="1">
    <citation type="journal article" date="2015" name="Genome Announc.">
        <title>De Novo Genome Sequence of Yersinia aleksiciae Y159T.</title>
        <authorList>
            <person name="Sprague L.D."/>
            <person name="Neubauer H."/>
        </authorList>
    </citation>
    <scope>NUCLEOTIDE SEQUENCE [LARGE SCALE GENOMIC DNA]</scope>
    <source>
        <strain evidence="1 2">159</strain>
    </source>
</reference>
<gene>
    <name evidence="1" type="ORF">ACZ76_04815</name>
</gene>
<accession>A0ABN4H9D2</accession>
<dbReference type="EMBL" id="CP011975">
    <property type="protein sequence ID" value="AKP32912.1"/>
    <property type="molecule type" value="Genomic_DNA"/>
</dbReference>
<proteinExistence type="predicted"/>
<organism evidence="1 2">
    <name type="scientific">Yersinia aleksiciae</name>
    <dbReference type="NCBI Taxonomy" id="263819"/>
    <lineage>
        <taxon>Bacteria</taxon>
        <taxon>Pseudomonadati</taxon>
        <taxon>Pseudomonadota</taxon>
        <taxon>Gammaproteobacteria</taxon>
        <taxon>Enterobacterales</taxon>
        <taxon>Yersiniaceae</taxon>
        <taxon>Yersinia</taxon>
    </lineage>
</organism>